<dbReference type="HOGENOM" id="CLU_038442_0_0_1"/>
<proteinExistence type="predicted"/>
<dbReference type="Proteomes" id="UP000008068">
    <property type="component" value="Unassembled WGS sequence"/>
</dbReference>
<evidence type="ECO:0000313" key="1">
    <source>
        <dbReference type="EMBL" id="EGT46012.1"/>
    </source>
</evidence>
<gene>
    <name evidence="1" type="ORF">CAEBREN_19671</name>
</gene>
<dbReference type="EMBL" id="GL379816">
    <property type="protein sequence ID" value="EGT46012.1"/>
    <property type="molecule type" value="Genomic_DNA"/>
</dbReference>
<reference evidence="2" key="1">
    <citation type="submission" date="2011-07" db="EMBL/GenBank/DDBJ databases">
        <authorList>
            <consortium name="Caenorhabditis brenneri Sequencing and Analysis Consortium"/>
            <person name="Wilson R.K."/>
        </authorList>
    </citation>
    <scope>NUCLEOTIDE SEQUENCE [LARGE SCALE GENOMIC DNA]</scope>
    <source>
        <strain evidence="2">PB2801</strain>
    </source>
</reference>
<organism evidence="2">
    <name type="scientific">Caenorhabditis brenneri</name>
    <name type="common">Nematode worm</name>
    <dbReference type="NCBI Taxonomy" id="135651"/>
    <lineage>
        <taxon>Eukaryota</taxon>
        <taxon>Metazoa</taxon>
        <taxon>Ecdysozoa</taxon>
        <taxon>Nematoda</taxon>
        <taxon>Chromadorea</taxon>
        <taxon>Rhabditida</taxon>
        <taxon>Rhabditina</taxon>
        <taxon>Rhabditomorpha</taxon>
        <taxon>Rhabditoidea</taxon>
        <taxon>Rhabditidae</taxon>
        <taxon>Peloderinae</taxon>
        <taxon>Caenorhabditis</taxon>
    </lineage>
</organism>
<keyword evidence="2" id="KW-1185">Reference proteome</keyword>
<dbReference type="STRING" id="135651.G0MW75"/>
<name>G0MW75_CAEBE</name>
<protein>
    <submittedName>
        <fullName evidence="1">Uncharacterized protein</fullName>
    </submittedName>
</protein>
<dbReference type="InParanoid" id="G0MW75"/>
<dbReference type="AlphaFoldDB" id="G0MW75"/>
<accession>G0MW75</accession>
<dbReference type="eggNOG" id="KOG0800">
    <property type="taxonomic scope" value="Eukaryota"/>
</dbReference>
<evidence type="ECO:0000313" key="2">
    <source>
        <dbReference type="Proteomes" id="UP000008068"/>
    </source>
</evidence>
<sequence>MEPKFSDSKFEWVTDLRVTRTGSDHEVDWVAYSESRKTYLEPNLKHCKGEIIRNYDMKFFVMDSDDTVLLKNNIRLFGNRPEVIVSVIQSLTVCSRQREKKLYVRLVGAANDPHVFCGDVLELIPILLDHQGAANGFCEKQKLEKYQKKWKSADDFVYKTISLKKFDEILEEFDCDKSLLILHADTTLAVMGEVAVERGSLVTTWAQDCVNVADVPTAIRFIFETVVKSVNWQKESCVVHDYCHKQLKDEIIKAMRKLMNYGGSYIKLRFVMEMIQKIKFMCIPTYDDQNYVPDHLFLNFDNPEEMDMRAYLRPAEFFDLPVYTNFLGNRLKKRAWMCRFYVEVGWLESFFTPGKCDGIRDMIASNLLHIVPSMYHRNICGYACENSSGKSKAKRKEVWQRLTAEVKMIGLIEYISTLAILLSKNSHYGACNLHHSSN</sequence>